<dbReference type="PANTHER" id="PTHR16943:SF8">
    <property type="entry name" value="2-METHYLCITRATE DEHYDRATASE"/>
    <property type="match status" value="1"/>
</dbReference>
<gene>
    <name evidence="3" type="ORF">GCM10023350_12800</name>
</gene>
<comment type="caution">
    <text evidence="3">The sequence shown here is derived from an EMBL/GenBank/DDBJ whole genome shotgun (WGS) entry which is preliminary data.</text>
</comment>
<protein>
    <recommendedName>
        <fullName evidence="2">MmgE/PrpD N-terminal domain-containing protein</fullName>
    </recommendedName>
</protein>
<feature type="domain" description="MmgE/PrpD N-terminal" evidence="2">
    <location>
        <begin position="19"/>
        <end position="233"/>
    </location>
</feature>
<keyword evidence="4" id="KW-1185">Reference proteome</keyword>
<evidence type="ECO:0000313" key="3">
    <source>
        <dbReference type="EMBL" id="GAA4730924.1"/>
    </source>
</evidence>
<dbReference type="SUPFAM" id="SSF103378">
    <property type="entry name" value="2-methylcitrate dehydratase PrpD"/>
    <property type="match status" value="1"/>
</dbReference>
<dbReference type="InterPro" id="IPR036148">
    <property type="entry name" value="MmgE/PrpD_sf"/>
</dbReference>
<evidence type="ECO:0000256" key="1">
    <source>
        <dbReference type="ARBA" id="ARBA00006174"/>
    </source>
</evidence>
<dbReference type="RefSeq" id="WP_345525871.1">
    <property type="nucleotide sequence ID" value="NZ_BAABKN010000009.1"/>
</dbReference>
<dbReference type="InterPro" id="IPR042183">
    <property type="entry name" value="MmgE/PrpD_sf_1"/>
</dbReference>
<evidence type="ECO:0000313" key="4">
    <source>
        <dbReference type="Proteomes" id="UP001499882"/>
    </source>
</evidence>
<dbReference type="Gene3D" id="1.10.4100.10">
    <property type="entry name" value="2-methylcitrate dehydratase PrpD"/>
    <property type="match status" value="1"/>
</dbReference>
<proteinExistence type="inferred from homology"/>
<name>A0ABP8YJG7_9ACTN</name>
<evidence type="ECO:0000259" key="2">
    <source>
        <dbReference type="Pfam" id="PF03972"/>
    </source>
</evidence>
<organism evidence="3 4">
    <name type="scientific">Nocardioides endophyticus</name>
    <dbReference type="NCBI Taxonomy" id="1353775"/>
    <lineage>
        <taxon>Bacteria</taxon>
        <taxon>Bacillati</taxon>
        <taxon>Actinomycetota</taxon>
        <taxon>Actinomycetes</taxon>
        <taxon>Propionibacteriales</taxon>
        <taxon>Nocardioidaceae</taxon>
        <taxon>Nocardioides</taxon>
    </lineage>
</organism>
<dbReference type="PANTHER" id="PTHR16943">
    <property type="entry name" value="2-METHYLCITRATE DEHYDRATASE-RELATED"/>
    <property type="match status" value="1"/>
</dbReference>
<dbReference type="Gene3D" id="3.30.1330.120">
    <property type="entry name" value="2-methylcitrate dehydratase PrpD"/>
    <property type="match status" value="1"/>
</dbReference>
<dbReference type="EMBL" id="BAABKN010000009">
    <property type="protein sequence ID" value="GAA4730924.1"/>
    <property type="molecule type" value="Genomic_DNA"/>
</dbReference>
<dbReference type="InterPro" id="IPR045336">
    <property type="entry name" value="MmgE_PrpD_N"/>
</dbReference>
<comment type="similarity">
    <text evidence="1">Belongs to the PrpD family.</text>
</comment>
<accession>A0ABP8YJG7</accession>
<sequence length="438" mass="44827">MTAEQGLTAPHLVTVARRAASAGPETRRRAALEVVDAVACMRLGASHPLVAQVADASSWQGSGAHPSFGSDGLGLEDAVRFDALACHVDELDSIEPASATVPAALVIPAALHVARCTGASGADLVDAVLAGYDVLTLVGRALGGPQAYGHGWWPSSTIGALGAATAAGMLLGLDDDQLAAALGLAAARTGGLLSDDELDAGHYLAAADATVSGLRAAMLARSGLRASATYLSGPASRAITSWTQAEEPAPGDGVRATLIKPFPCARPLQGFAAALLTDDVTLDRISSVVLELPGSLLRFVNSDVMVPDATRAAASAAHVLAAVRAGRAADARFFRAASLSGLAPVPPIELRPWSDAPAGSWGCRVRIREVTGAERILVAEPPVVAPDEVRAKAARILEDAGVSTRAATEVLDDLVNLSTRPTVRDLRLRQRLSGSGDD</sequence>
<dbReference type="Proteomes" id="UP001499882">
    <property type="component" value="Unassembled WGS sequence"/>
</dbReference>
<dbReference type="InterPro" id="IPR042188">
    <property type="entry name" value="MmgE/PrpD_sf_2"/>
</dbReference>
<dbReference type="InterPro" id="IPR005656">
    <property type="entry name" value="MmgE_PrpD"/>
</dbReference>
<reference evidence="4" key="1">
    <citation type="journal article" date="2019" name="Int. J. Syst. Evol. Microbiol.">
        <title>The Global Catalogue of Microorganisms (GCM) 10K type strain sequencing project: providing services to taxonomists for standard genome sequencing and annotation.</title>
        <authorList>
            <consortium name="The Broad Institute Genomics Platform"/>
            <consortium name="The Broad Institute Genome Sequencing Center for Infectious Disease"/>
            <person name="Wu L."/>
            <person name="Ma J."/>
        </authorList>
    </citation>
    <scope>NUCLEOTIDE SEQUENCE [LARGE SCALE GENOMIC DNA]</scope>
    <source>
        <strain evidence="4">JCM 18532</strain>
    </source>
</reference>
<dbReference type="Pfam" id="PF03972">
    <property type="entry name" value="MmgE_PrpD_N"/>
    <property type="match status" value="1"/>
</dbReference>